<dbReference type="GeneID" id="5481119"/>
<feature type="signal peptide" evidence="1">
    <location>
        <begin position="1"/>
        <end position="18"/>
    </location>
</feature>
<organism evidence="2 3">
    <name type="scientific">Sclerotinia sclerotiorum (strain ATCC 18683 / 1980 / Ss-1)</name>
    <name type="common">White mold</name>
    <name type="synonym">Whetzelinia sclerotiorum</name>
    <dbReference type="NCBI Taxonomy" id="665079"/>
    <lineage>
        <taxon>Eukaryota</taxon>
        <taxon>Fungi</taxon>
        <taxon>Dikarya</taxon>
        <taxon>Ascomycota</taxon>
        <taxon>Pezizomycotina</taxon>
        <taxon>Leotiomycetes</taxon>
        <taxon>Helotiales</taxon>
        <taxon>Sclerotiniaceae</taxon>
        <taxon>Sclerotinia</taxon>
    </lineage>
</organism>
<dbReference type="AlphaFoldDB" id="A7F8F7"/>
<evidence type="ECO:0000256" key="1">
    <source>
        <dbReference type="SAM" id="SignalP"/>
    </source>
</evidence>
<sequence length="88" mass="10013">MSRLLAFWIASFGELIWGSEWLGGRLRLLLNWSVGRLIGDLNGSSELKVLHWVGKWKGWKGVGLERDEWRAIASFMGLFSVVHLAWSA</sequence>
<evidence type="ECO:0000313" key="2">
    <source>
        <dbReference type="EMBL" id="EDN99028.1"/>
    </source>
</evidence>
<protein>
    <submittedName>
        <fullName evidence="2">Uncharacterized protein</fullName>
    </submittedName>
</protein>
<name>A7F8F7_SCLS1</name>
<proteinExistence type="predicted"/>
<feature type="chain" id="PRO_5002706558" evidence="1">
    <location>
        <begin position="19"/>
        <end position="88"/>
    </location>
</feature>
<dbReference type="KEGG" id="ssl:SS1G_13888"/>
<accession>A7F8F7</accession>
<dbReference type="Proteomes" id="UP000001312">
    <property type="component" value="Unassembled WGS sequence"/>
</dbReference>
<keyword evidence="3" id="KW-1185">Reference proteome</keyword>
<dbReference type="RefSeq" id="XP_001585028.1">
    <property type="nucleotide sequence ID" value="XM_001584978.1"/>
</dbReference>
<dbReference type="InParanoid" id="A7F8F7"/>
<evidence type="ECO:0000313" key="3">
    <source>
        <dbReference type="Proteomes" id="UP000001312"/>
    </source>
</evidence>
<gene>
    <name evidence="2" type="ORF">SS1G_13888</name>
</gene>
<reference evidence="3" key="1">
    <citation type="journal article" date="2011" name="PLoS Genet.">
        <title>Genomic analysis of the necrotrophic fungal pathogens Sclerotinia sclerotiorum and Botrytis cinerea.</title>
        <authorList>
            <person name="Amselem J."/>
            <person name="Cuomo C.A."/>
            <person name="van Kan J.A."/>
            <person name="Viaud M."/>
            <person name="Benito E.P."/>
            <person name="Couloux A."/>
            <person name="Coutinho P.M."/>
            <person name="de Vries R.P."/>
            <person name="Dyer P.S."/>
            <person name="Fillinger S."/>
            <person name="Fournier E."/>
            <person name="Gout L."/>
            <person name="Hahn M."/>
            <person name="Kohn L."/>
            <person name="Lapalu N."/>
            <person name="Plummer K.M."/>
            <person name="Pradier J.M."/>
            <person name="Quevillon E."/>
            <person name="Sharon A."/>
            <person name="Simon A."/>
            <person name="ten Have A."/>
            <person name="Tudzynski B."/>
            <person name="Tudzynski P."/>
            <person name="Wincker P."/>
            <person name="Andrew M."/>
            <person name="Anthouard V."/>
            <person name="Beever R.E."/>
            <person name="Beffa R."/>
            <person name="Benoit I."/>
            <person name="Bouzid O."/>
            <person name="Brault B."/>
            <person name="Chen Z."/>
            <person name="Choquer M."/>
            <person name="Collemare J."/>
            <person name="Cotton P."/>
            <person name="Danchin E.G."/>
            <person name="Da Silva C."/>
            <person name="Gautier A."/>
            <person name="Giraud C."/>
            <person name="Giraud T."/>
            <person name="Gonzalez C."/>
            <person name="Grossetete S."/>
            <person name="Guldener U."/>
            <person name="Henrissat B."/>
            <person name="Howlett B.J."/>
            <person name="Kodira C."/>
            <person name="Kretschmer M."/>
            <person name="Lappartient A."/>
            <person name="Leroch M."/>
            <person name="Levis C."/>
            <person name="Mauceli E."/>
            <person name="Neuveglise C."/>
            <person name="Oeser B."/>
            <person name="Pearson M."/>
            <person name="Poulain J."/>
            <person name="Poussereau N."/>
            <person name="Quesneville H."/>
            <person name="Rascle C."/>
            <person name="Schumacher J."/>
            <person name="Segurens B."/>
            <person name="Sexton A."/>
            <person name="Silva E."/>
            <person name="Sirven C."/>
            <person name="Soanes D.M."/>
            <person name="Talbot N.J."/>
            <person name="Templeton M."/>
            <person name="Yandava C."/>
            <person name="Yarden O."/>
            <person name="Zeng Q."/>
            <person name="Rollins J.A."/>
            <person name="Lebrun M.H."/>
            <person name="Dickman M."/>
        </authorList>
    </citation>
    <scope>NUCLEOTIDE SEQUENCE [LARGE SCALE GENOMIC DNA]</scope>
    <source>
        <strain evidence="3">ATCC 18683 / 1980 / Ss-1</strain>
    </source>
</reference>
<keyword evidence="1" id="KW-0732">Signal</keyword>
<dbReference type="EMBL" id="CH476648">
    <property type="protein sequence ID" value="EDN99028.1"/>
    <property type="molecule type" value="Genomic_DNA"/>
</dbReference>